<name>A0A7C1VZG0_9GAMM</name>
<evidence type="ECO:0000256" key="10">
    <source>
        <dbReference type="HAMAP-Rule" id="MF_00042"/>
    </source>
</evidence>
<dbReference type="EC" id="3.1.26.4" evidence="4 10"/>
<dbReference type="GO" id="GO:0004523">
    <property type="term" value="F:RNA-DNA hybrid ribonuclease activity"/>
    <property type="evidence" value="ECO:0007669"/>
    <property type="project" value="UniProtKB-UniRule"/>
</dbReference>
<keyword evidence="7 10" id="KW-0255">Endonuclease</keyword>
<dbReference type="InterPro" id="IPR036397">
    <property type="entry name" value="RNaseH_sf"/>
</dbReference>
<feature type="binding site" evidence="10">
    <location>
        <position position="59"/>
    </location>
    <ligand>
        <name>Mg(2+)</name>
        <dbReference type="ChEBI" id="CHEBI:18420"/>
        <label>1</label>
    </ligand>
</feature>
<comment type="catalytic activity">
    <reaction evidence="1 10">
        <text>Endonucleolytic cleavage to 5'-phosphomonoester.</text>
        <dbReference type="EC" id="3.1.26.4"/>
    </reaction>
</comment>
<comment type="subcellular location">
    <subcellularLocation>
        <location evidence="10">Cytoplasm</location>
    </subcellularLocation>
</comment>
<evidence type="ECO:0000256" key="4">
    <source>
        <dbReference type="ARBA" id="ARBA00012180"/>
    </source>
</evidence>
<dbReference type="InterPro" id="IPR002156">
    <property type="entry name" value="RNaseH_domain"/>
</dbReference>
<gene>
    <name evidence="10" type="primary">rnhA</name>
    <name evidence="12" type="ORF">ENI26_03275</name>
</gene>
<evidence type="ECO:0000256" key="8">
    <source>
        <dbReference type="ARBA" id="ARBA00022801"/>
    </source>
</evidence>
<keyword evidence="9 10" id="KW-0460">Magnesium</keyword>
<dbReference type="GO" id="GO:0000287">
    <property type="term" value="F:magnesium ion binding"/>
    <property type="evidence" value="ECO:0007669"/>
    <property type="project" value="UniProtKB-UniRule"/>
</dbReference>
<keyword evidence="8 10" id="KW-0378">Hydrolase</keyword>
<dbReference type="InterPro" id="IPR050092">
    <property type="entry name" value="RNase_H"/>
</dbReference>
<reference evidence="12" key="1">
    <citation type="journal article" date="2020" name="mSystems">
        <title>Genome- and Community-Level Interaction Insights into Carbon Utilization and Element Cycling Functions of Hydrothermarchaeota in Hydrothermal Sediment.</title>
        <authorList>
            <person name="Zhou Z."/>
            <person name="Liu Y."/>
            <person name="Xu W."/>
            <person name="Pan J."/>
            <person name="Luo Z.H."/>
            <person name="Li M."/>
        </authorList>
    </citation>
    <scope>NUCLEOTIDE SEQUENCE [LARGE SCALE GENOMIC DNA]</scope>
    <source>
        <strain evidence="12">HyVt-380</strain>
    </source>
</reference>
<comment type="function">
    <text evidence="10">Endonuclease that specifically degrades the RNA of RNA-DNA hybrids.</text>
</comment>
<feature type="domain" description="RNase H type-1" evidence="11">
    <location>
        <begin position="9"/>
        <end position="154"/>
    </location>
</feature>
<protein>
    <recommendedName>
        <fullName evidence="4 10">Ribonuclease H</fullName>
        <shortName evidence="10">RNase H</shortName>
        <ecNumber evidence="4 10">3.1.26.4</ecNumber>
    </recommendedName>
</protein>
<keyword evidence="10" id="KW-0963">Cytoplasm</keyword>
<comment type="similarity">
    <text evidence="2 10">Belongs to the RNase H family.</text>
</comment>
<evidence type="ECO:0000256" key="7">
    <source>
        <dbReference type="ARBA" id="ARBA00022759"/>
    </source>
</evidence>
<evidence type="ECO:0000256" key="5">
    <source>
        <dbReference type="ARBA" id="ARBA00022722"/>
    </source>
</evidence>
<dbReference type="HAMAP" id="MF_00042">
    <property type="entry name" value="RNase_H"/>
    <property type="match status" value="1"/>
</dbReference>
<proteinExistence type="inferred from homology"/>
<evidence type="ECO:0000256" key="1">
    <source>
        <dbReference type="ARBA" id="ARBA00000077"/>
    </source>
</evidence>
<comment type="caution">
    <text evidence="12">The sequence shown here is derived from an EMBL/GenBank/DDBJ whole genome shotgun (WGS) entry which is preliminary data.</text>
</comment>
<dbReference type="GO" id="GO:0043137">
    <property type="term" value="P:DNA replication, removal of RNA primer"/>
    <property type="evidence" value="ECO:0007669"/>
    <property type="project" value="TreeGrafter"/>
</dbReference>
<dbReference type="PANTHER" id="PTHR10642">
    <property type="entry name" value="RIBONUCLEASE H1"/>
    <property type="match status" value="1"/>
</dbReference>
<keyword evidence="5 10" id="KW-0540">Nuclease</keyword>
<accession>A0A7C1VZG0</accession>
<sequence>MKLRTHRHMTKEIIIHTDGACSGNGTDNAQGGWAAILTNDTKQLCISGGVPDTTNQRMELQAAIEGLKAVKNIDTPITLFTDSMYLINGCSKWLEKWKANDWKLSKGKPVKNVDLWQELDTIQSKLTVTYVWVKGHNGDPMNERADRLATKAIGQPNKRQVHTK</sequence>
<evidence type="ECO:0000256" key="6">
    <source>
        <dbReference type="ARBA" id="ARBA00022723"/>
    </source>
</evidence>
<dbReference type="Pfam" id="PF00075">
    <property type="entry name" value="RNase_H"/>
    <property type="match status" value="1"/>
</dbReference>
<dbReference type="Gene3D" id="3.30.420.10">
    <property type="entry name" value="Ribonuclease H-like superfamily/Ribonuclease H"/>
    <property type="match status" value="1"/>
</dbReference>
<keyword evidence="6 10" id="KW-0479">Metal-binding</keyword>
<dbReference type="PROSITE" id="PS50879">
    <property type="entry name" value="RNASE_H_1"/>
    <property type="match status" value="1"/>
</dbReference>
<dbReference type="EMBL" id="DRHY01000076">
    <property type="protein sequence ID" value="HEC73377.1"/>
    <property type="molecule type" value="Genomic_DNA"/>
</dbReference>
<comment type="subunit">
    <text evidence="3 10">Monomer.</text>
</comment>
<feature type="binding site" evidence="10">
    <location>
        <position position="18"/>
    </location>
    <ligand>
        <name>Mg(2+)</name>
        <dbReference type="ChEBI" id="CHEBI:18420"/>
        <label>1</label>
    </ligand>
</feature>
<organism evidence="12">
    <name type="scientific">Methylophaga aminisulfidivorans</name>
    <dbReference type="NCBI Taxonomy" id="230105"/>
    <lineage>
        <taxon>Bacteria</taxon>
        <taxon>Pseudomonadati</taxon>
        <taxon>Pseudomonadota</taxon>
        <taxon>Gammaproteobacteria</taxon>
        <taxon>Thiotrichales</taxon>
        <taxon>Piscirickettsiaceae</taxon>
        <taxon>Methylophaga</taxon>
    </lineage>
</organism>
<feature type="binding site" evidence="10">
    <location>
        <position position="82"/>
    </location>
    <ligand>
        <name>Mg(2+)</name>
        <dbReference type="ChEBI" id="CHEBI:18420"/>
        <label>1</label>
    </ligand>
</feature>
<dbReference type="CDD" id="cd09278">
    <property type="entry name" value="RNase_HI_prokaryote_like"/>
    <property type="match status" value="1"/>
</dbReference>
<dbReference type="NCBIfam" id="NF001236">
    <property type="entry name" value="PRK00203.1"/>
    <property type="match status" value="1"/>
</dbReference>
<evidence type="ECO:0000259" key="11">
    <source>
        <dbReference type="PROSITE" id="PS50879"/>
    </source>
</evidence>
<comment type="cofactor">
    <cofactor evidence="10">
        <name>Mg(2+)</name>
        <dbReference type="ChEBI" id="CHEBI:18420"/>
    </cofactor>
    <text evidence="10">Binds 1 Mg(2+) ion per subunit. May bind a second metal ion at a regulatory site, or after substrate binding.</text>
</comment>
<dbReference type="SUPFAM" id="SSF53098">
    <property type="entry name" value="Ribonuclease H-like"/>
    <property type="match status" value="1"/>
</dbReference>
<dbReference type="PANTHER" id="PTHR10642:SF26">
    <property type="entry name" value="RIBONUCLEASE H1"/>
    <property type="match status" value="1"/>
</dbReference>
<evidence type="ECO:0000256" key="3">
    <source>
        <dbReference type="ARBA" id="ARBA00011245"/>
    </source>
</evidence>
<feature type="binding site" evidence="10">
    <location>
        <position position="146"/>
    </location>
    <ligand>
        <name>Mg(2+)</name>
        <dbReference type="ChEBI" id="CHEBI:18420"/>
        <label>2</label>
    </ligand>
</feature>
<dbReference type="InterPro" id="IPR022892">
    <property type="entry name" value="RNaseHI"/>
</dbReference>
<dbReference type="AlphaFoldDB" id="A0A7C1VZG0"/>
<evidence type="ECO:0000256" key="2">
    <source>
        <dbReference type="ARBA" id="ARBA00005300"/>
    </source>
</evidence>
<dbReference type="Proteomes" id="UP000886384">
    <property type="component" value="Unassembled WGS sequence"/>
</dbReference>
<evidence type="ECO:0000313" key="12">
    <source>
        <dbReference type="EMBL" id="HEC73377.1"/>
    </source>
</evidence>
<evidence type="ECO:0000256" key="9">
    <source>
        <dbReference type="ARBA" id="ARBA00022842"/>
    </source>
</evidence>
<dbReference type="GO" id="GO:0005737">
    <property type="term" value="C:cytoplasm"/>
    <property type="evidence" value="ECO:0007669"/>
    <property type="project" value="UniProtKB-SubCell"/>
</dbReference>
<feature type="binding site" evidence="10">
    <location>
        <position position="18"/>
    </location>
    <ligand>
        <name>Mg(2+)</name>
        <dbReference type="ChEBI" id="CHEBI:18420"/>
        <label>2</label>
    </ligand>
</feature>
<dbReference type="InterPro" id="IPR012337">
    <property type="entry name" value="RNaseH-like_sf"/>
</dbReference>
<dbReference type="GO" id="GO:0003676">
    <property type="term" value="F:nucleic acid binding"/>
    <property type="evidence" value="ECO:0007669"/>
    <property type="project" value="InterPro"/>
</dbReference>